<dbReference type="GO" id="GO:0015074">
    <property type="term" value="P:DNA integration"/>
    <property type="evidence" value="ECO:0007669"/>
    <property type="project" value="UniProtKB-KW"/>
</dbReference>
<keyword evidence="7" id="KW-0229">DNA integration</keyword>
<dbReference type="Gene3D" id="1.10.443.10">
    <property type="entry name" value="Intergrase catalytic core"/>
    <property type="match status" value="1"/>
</dbReference>
<dbReference type="InterPro" id="IPR011010">
    <property type="entry name" value="DNA_brk_join_enz"/>
</dbReference>
<accession>A0A5D8QBV7</accession>
<comment type="caution">
    <text evidence="14">The sequence shown here is derived from an EMBL/GenBank/DDBJ whole genome shotgun (WGS) entry which is preliminary data.</text>
</comment>
<dbReference type="Proteomes" id="UP000322976">
    <property type="component" value="Unassembled WGS sequence"/>
</dbReference>
<dbReference type="PANTHER" id="PTHR30349">
    <property type="entry name" value="PHAGE INTEGRASE-RELATED"/>
    <property type="match status" value="1"/>
</dbReference>
<evidence type="ECO:0000256" key="9">
    <source>
        <dbReference type="ARBA" id="ARBA00023172"/>
    </source>
</evidence>
<dbReference type="GO" id="GO:0006310">
    <property type="term" value="P:DNA recombination"/>
    <property type="evidence" value="ECO:0007669"/>
    <property type="project" value="UniProtKB-KW"/>
</dbReference>
<comment type="function">
    <text evidence="1">Site-specific tyrosine recombinase, which acts by catalyzing the cutting and rejoining of the recombining DNA molecules.</text>
</comment>
<dbReference type="GO" id="GO:0005737">
    <property type="term" value="C:cytoplasm"/>
    <property type="evidence" value="ECO:0007669"/>
    <property type="project" value="UniProtKB-SubCell"/>
</dbReference>
<keyword evidence="10" id="KW-0131">Cell cycle</keyword>
<comment type="subcellular location">
    <subcellularLocation>
        <location evidence="2">Cytoplasm</location>
    </subcellularLocation>
</comment>
<dbReference type="InterPro" id="IPR013762">
    <property type="entry name" value="Integrase-like_cat_sf"/>
</dbReference>
<comment type="similarity">
    <text evidence="3">Belongs to the 'phage' integrase family.</text>
</comment>
<sequence>MDNMGLPSIVNDYLNYMLTIKGKSKNTVEAYGYDLEIFFKFMKCRKNKLKQTDFDQISIEDIDIEFIKKINLNDLYAFLSYVSNERNNGARARARKVACIRSFYNFLHKKLRVIEYNPTSELESPKIGQRNPVYLDLEESKKLLNSICGPFFERDYAIITLFLNCGLRLSELVSIDISSIKGDTLRVTGKGNKERTIYLNKACISAIKNYLSVRPVDGVVDRDALFLSKRKKRISPKTVQYIVKKYIKLANLDVNKYSTHKLRHTAATLMYKYGKVDIRTLQNILGHSNVSTTQIYTHIDEDILRNAVSKNPLSEP</sequence>
<feature type="domain" description="Core-binding (CB)" evidence="13">
    <location>
        <begin position="4"/>
        <end position="108"/>
    </location>
</feature>
<dbReference type="InterPro" id="IPR050090">
    <property type="entry name" value="Tyrosine_recombinase_XerCD"/>
</dbReference>
<evidence type="ECO:0000256" key="5">
    <source>
        <dbReference type="ARBA" id="ARBA00022618"/>
    </source>
</evidence>
<dbReference type="PROSITE" id="PS51900">
    <property type="entry name" value="CB"/>
    <property type="match status" value="1"/>
</dbReference>
<dbReference type="Gene3D" id="1.10.150.130">
    <property type="match status" value="1"/>
</dbReference>
<dbReference type="InterPro" id="IPR004107">
    <property type="entry name" value="Integrase_SAM-like_N"/>
</dbReference>
<dbReference type="SUPFAM" id="SSF56349">
    <property type="entry name" value="DNA breaking-rejoining enzymes"/>
    <property type="match status" value="1"/>
</dbReference>
<evidence type="ECO:0000313" key="14">
    <source>
        <dbReference type="EMBL" id="TZE80798.1"/>
    </source>
</evidence>
<proteinExistence type="inferred from homology"/>
<evidence type="ECO:0000256" key="2">
    <source>
        <dbReference type="ARBA" id="ARBA00004496"/>
    </source>
</evidence>
<name>A0A5D8QBV7_9THEO</name>
<evidence type="ECO:0000256" key="11">
    <source>
        <dbReference type="PROSITE-ProRule" id="PRU01248"/>
    </source>
</evidence>
<keyword evidence="4" id="KW-0963">Cytoplasm</keyword>
<organism evidence="14 15">
    <name type="scientific">Calorimonas adulescens</name>
    <dbReference type="NCBI Taxonomy" id="2606906"/>
    <lineage>
        <taxon>Bacteria</taxon>
        <taxon>Bacillati</taxon>
        <taxon>Bacillota</taxon>
        <taxon>Clostridia</taxon>
        <taxon>Thermoanaerobacterales</taxon>
        <taxon>Thermoanaerobacteraceae</taxon>
        <taxon>Calorimonas</taxon>
    </lineage>
</organism>
<keyword evidence="6" id="KW-0159">Chromosome partition</keyword>
<keyword evidence="9" id="KW-0233">DNA recombination</keyword>
<evidence type="ECO:0000256" key="4">
    <source>
        <dbReference type="ARBA" id="ARBA00022490"/>
    </source>
</evidence>
<dbReference type="InterPro" id="IPR010998">
    <property type="entry name" value="Integrase_recombinase_N"/>
</dbReference>
<dbReference type="GO" id="GO:0007059">
    <property type="term" value="P:chromosome segregation"/>
    <property type="evidence" value="ECO:0007669"/>
    <property type="project" value="UniProtKB-KW"/>
</dbReference>
<evidence type="ECO:0000256" key="8">
    <source>
        <dbReference type="ARBA" id="ARBA00023125"/>
    </source>
</evidence>
<evidence type="ECO:0000256" key="3">
    <source>
        <dbReference type="ARBA" id="ARBA00008857"/>
    </source>
</evidence>
<gene>
    <name evidence="14" type="ORF">FWJ32_11870</name>
</gene>
<dbReference type="AlphaFoldDB" id="A0A5D8QBV7"/>
<evidence type="ECO:0000256" key="6">
    <source>
        <dbReference type="ARBA" id="ARBA00022829"/>
    </source>
</evidence>
<dbReference type="Pfam" id="PF02899">
    <property type="entry name" value="Phage_int_SAM_1"/>
    <property type="match status" value="1"/>
</dbReference>
<dbReference type="PANTHER" id="PTHR30349:SF77">
    <property type="entry name" value="TYROSINE RECOMBINASE XERC"/>
    <property type="match status" value="1"/>
</dbReference>
<keyword evidence="8 11" id="KW-0238">DNA-binding</keyword>
<dbReference type="GO" id="GO:0051301">
    <property type="term" value="P:cell division"/>
    <property type="evidence" value="ECO:0007669"/>
    <property type="project" value="UniProtKB-KW"/>
</dbReference>
<evidence type="ECO:0000256" key="7">
    <source>
        <dbReference type="ARBA" id="ARBA00022908"/>
    </source>
</evidence>
<feature type="domain" description="Tyr recombinase" evidence="12">
    <location>
        <begin position="130"/>
        <end position="309"/>
    </location>
</feature>
<keyword evidence="15" id="KW-1185">Reference proteome</keyword>
<dbReference type="InterPro" id="IPR044068">
    <property type="entry name" value="CB"/>
</dbReference>
<evidence type="ECO:0000256" key="10">
    <source>
        <dbReference type="ARBA" id="ARBA00023306"/>
    </source>
</evidence>
<evidence type="ECO:0000259" key="13">
    <source>
        <dbReference type="PROSITE" id="PS51900"/>
    </source>
</evidence>
<dbReference type="PROSITE" id="PS51898">
    <property type="entry name" value="TYR_RECOMBINASE"/>
    <property type="match status" value="1"/>
</dbReference>
<dbReference type="InterPro" id="IPR002104">
    <property type="entry name" value="Integrase_catalytic"/>
</dbReference>
<protein>
    <submittedName>
        <fullName evidence="14">Tyrosine recombinase XerC</fullName>
    </submittedName>
</protein>
<evidence type="ECO:0000259" key="12">
    <source>
        <dbReference type="PROSITE" id="PS51898"/>
    </source>
</evidence>
<dbReference type="Pfam" id="PF00589">
    <property type="entry name" value="Phage_integrase"/>
    <property type="match status" value="1"/>
</dbReference>
<dbReference type="RefSeq" id="WP_149546178.1">
    <property type="nucleotide sequence ID" value="NZ_VTPS01000023.1"/>
</dbReference>
<evidence type="ECO:0000313" key="15">
    <source>
        <dbReference type="Proteomes" id="UP000322976"/>
    </source>
</evidence>
<dbReference type="EMBL" id="VTPS01000023">
    <property type="protein sequence ID" value="TZE80798.1"/>
    <property type="molecule type" value="Genomic_DNA"/>
</dbReference>
<dbReference type="GO" id="GO:0003677">
    <property type="term" value="F:DNA binding"/>
    <property type="evidence" value="ECO:0007669"/>
    <property type="project" value="UniProtKB-UniRule"/>
</dbReference>
<keyword evidence="5" id="KW-0132">Cell division</keyword>
<evidence type="ECO:0000256" key="1">
    <source>
        <dbReference type="ARBA" id="ARBA00003283"/>
    </source>
</evidence>
<reference evidence="14 15" key="1">
    <citation type="submission" date="2019-08" db="EMBL/GenBank/DDBJ databases">
        <title>Calorimonas adulescens gen. nov., sp. nov., an anaerobic thermophilic bacterium from Sakhalin hot spring.</title>
        <authorList>
            <person name="Khomyakova M.A."/>
            <person name="Merkel A.Y."/>
            <person name="Novikov A."/>
            <person name="Bonch-Osmolovskaya E.A."/>
            <person name="Slobodkin A.I."/>
        </authorList>
    </citation>
    <scope>NUCLEOTIDE SEQUENCE [LARGE SCALE GENOMIC DNA]</scope>
    <source>
        <strain evidence="14 15">A05MB</strain>
    </source>
</reference>